<feature type="transmembrane region" description="Helical" evidence="1">
    <location>
        <begin position="193"/>
        <end position="212"/>
    </location>
</feature>
<dbReference type="Proteomes" id="UP000588647">
    <property type="component" value="Unassembled WGS sequence"/>
</dbReference>
<feature type="transmembrane region" description="Helical" evidence="1">
    <location>
        <begin position="290"/>
        <end position="310"/>
    </location>
</feature>
<feature type="transmembrane region" description="Helical" evidence="1">
    <location>
        <begin position="166"/>
        <end position="187"/>
    </location>
</feature>
<dbReference type="InterPro" id="IPR050879">
    <property type="entry name" value="Acyltransferase_3"/>
</dbReference>
<dbReference type="InterPro" id="IPR043968">
    <property type="entry name" value="SGNH"/>
</dbReference>
<keyword evidence="5" id="KW-1185">Reference proteome</keyword>
<proteinExistence type="predicted"/>
<feature type="transmembrane region" description="Helical" evidence="1">
    <location>
        <begin position="249"/>
        <end position="269"/>
    </location>
</feature>
<feature type="transmembrane region" description="Helical" evidence="1">
    <location>
        <begin position="7"/>
        <end position="30"/>
    </location>
</feature>
<feature type="domain" description="Acyltransferase 3" evidence="2">
    <location>
        <begin position="11"/>
        <end position="329"/>
    </location>
</feature>
<feature type="transmembrane region" description="Helical" evidence="1">
    <location>
        <begin position="137"/>
        <end position="159"/>
    </location>
</feature>
<dbReference type="GO" id="GO:0009103">
    <property type="term" value="P:lipopolysaccharide biosynthetic process"/>
    <property type="evidence" value="ECO:0007669"/>
    <property type="project" value="TreeGrafter"/>
</dbReference>
<dbReference type="AlphaFoldDB" id="A0A7W6MQC1"/>
<comment type="caution">
    <text evidence="4">The sequence shown here is derived from an EMBL/GenBank/DDBJ whole genome shotgun (WGS) entry which is preliminary data.</text>
</comment>
<accession>A0A7W6MQC1</accession>
<sequence>MESDRRIAFIPEIDFLRAIAVMLVLLFHAYPEWVPSGFIGVDVFFVISGFVISRSYLHRLTASQITLREFYLARLRRLTPALALCLLATSVAATFILTPDALVRFGRSLLAQPLYLQNFVFWLEGDYFDAALTKPLLHTWSLAVEEQFYLSFGLLIVVLRWKPAWLLPLVAGLSALSLAAGLAISPISPKTSFFMLPTRVWQIGLGILAFLLAERLAKADRPLVKHLVVAAVVTVGVAGLAAGEDAGFPGWHAGLACAAATLALVLLHIQRDQHSVLTWAPALYIGRISYGLYLWHWPVISLASIALGRFLAPGEATLALGVSLTAASLGYRLVEQPVRQRRVWASGRKLVLSCFACSTVIATVAGGLLATNGALFRYPPAIQTLFLAAQERSPYRCPKLFRLINPGAEMCHVNEATDHGVLVVGDSHADQLDEELAALGDEQGRAVYLTVRNCDLGEHGARGGCPRSVFDGLVAAAGSVGISDVLAISLWSDDLDAAAVANDVGRLVEAGMTVWLTGGTPGAASFDPRWRAELAMDGREGEIPSGHQAMQDALGQRHRGLFARLSEKYPGRVRFLDPLPYFCGAGACEFSTGGYPNYFDAHHLTRTGARRLVPLFEPVFLDGGGRIAEPGNAASTD</sequence>
<feature type="transmembrane region" description="Helical" evidence="1">
    <location>
        <begin position="224"/>
        <end position="243"/>
    </location>
</feature>
<dbReference type="Pfam" id="PF01757">
    <property type="entry name" value="Acyl_transf_3"/>
    <property type="match status" value="1"/>
</dbReference>
<keyword evidence="1" id="KW-0472">Membrane</keyword>
<feature type="domain" description="SGNH" evidence="3">
    <location>
        <begin position="407"/>
        <end position="618"/>
    </location>
</feature>
<evidence type="ECO:0000256" key="1">
    <source>
        <dbReference type="SAM" id="Phobius"/>
    </source>
</evidence>
<dbReference type="PANTHER" id="PTHR23028:SF53">
    <property type="entry name" value="ACYL_TRANSF_3 DOMAIN-CONTAINING PROTEIN"/>
    <property type="match status" value="1"/>
</dbReference>
<feature type="transmembrane region" description="Helical" evidence="1">
    <location>
        <begin position="36"/>
        <end position="57"/>
    </location>
</feature>
<evidence type="ECO:0000259" key="3">
    <source>
        <dbReference type="Pfam" id="PF19040"/>
    </source>
</evidence>
<reference evidence="4 5" key="1">
    <citation type="submission" date="2020-08" db="EMBL/GenBank/DDBJ databases">
        <title>Genomic Encyclopedia of Type Strains, Phase IV (KMG-IV): sequencing the most valuable type-strain genomes for metagenomic binning, comparative biology and taxonomic classification.</title>
        <authorList>
            <person name="Goeker M."/>
        </authorList>
    </citation>
    <scope>NUCLEOTIDE SEQUENCE [LARGE SCALE GENOMIC DNA]</scope>
    <source>
        <strain evidence="4 5">DSM 103570</strain>
    </source>
</reference>
<feature type="transmembrane region" description="Helical" evidence="1">
    <location>
        <begin position="316"/>
        <end position="334"/>
    </location>
</feature>
<dbReference type="RefSeq" id="WP_183209164.1">
    <property type="nucleotide sequence ID" value="NZ_JAAAMM010000003.1"/>
</dbReference>
<dbReference type="GO" id="GO:0016747">
    <property type="term" value="F:acyltransferase activity, transferring groups other than amino-acyl groups"/>
    <property type="evidence" value="ECO:0007669"/>
    <property type="project" value="InterPro"/>
</dbReference>
<feature type="transmembrane region" description="Helical" evidence="1">
    <location>
        <begin position="350"/>
        <end position="370"/>
    </location>
</feature>
<dbReference type="InterPro" id="IPR002656">
    <property type="entry name" value="Acyl_transf_3_dom"/>
</dbReference>
<evidence type="ECO:0000313" key="4">
    <source>
        <dbReference type="EMBL" id="MBB4003845.1"/>
    </source>
</evidence>
<dbReference type="Pfam" id="PF19040">
    <property type="entry name" value="SGNH"/>
    <property type="match status" value="1"/>
</dbReference>
<organism evidence="4 5">
    <name type="scientific">Aurantimonas endophytica</name>
    <dbReference type="NCBI Taxonomy" id="1522175"/>
    <lineage>
        <taxon>Bacteria</taxon>
        <taxon>Pseudomonadati</taxon>
        <taxon>Pseudomonadota</taxon>
        <taxon>Alphaproteobacteria</taxon>
        <taxon>Hyphomicrobiales</taxon>
        <taxon>Aurantimonadaceae</taxon>
        <taxon>Aurantimonas</taxon>
    </lineage>
</organism>
<evidence type="ECO:0000259" key="2">
    <source>
        <dbReference type="Pfam" id="PF01757"/>
    </source>
</evidence>
<dbReference type="PANTHER" id="PTHR23028">
    <property type="entry name" value="ACETYLTRANSFERASE"/>
    <property type="match status" value="1"/>
</dbReference>
<evidence type="ECO:0000313" key="5">
    <source>
        <dbReference type="Proteomes" id="UP000588647"/>
    </source>
</evidence>
<dbReference type="GO" id="GO:0016020">
    <property type="term" value="C:membrane"/>
    <property type="evidence" value="ECO:0007669"/>
    <property type="project" value="TreeGrafter"/>
</dbReference>
<gene>
    <name evidence="4" type="ORF">GGR03_002926</name>
</gene>
<feature type="transmembrane region" description="Helical" evidence="1">
    <location>
        <begin position="78"/>
        <end position="97"/>
    </location>
</feature>
<dbReference type="EMBL" id="JACIEM010000003">
    <property type="protein sequence ID" value="MBB4003845.1"/>
    <property type="molecule type" value="Genomic_DNA"/>
</dbReference>
<protein>
    <submittedName>
        <fullName evidence="4">Peptidoglycan/LPS O-acetylase OafA/YrhL</fullName>
    </submittedName>
</protein>
<name>A0A7W6MQC1_9HYPH</name>
<keyword evidence="1" id="KW-0812">Transmembrane</keyword>
<keyword evidence="1" id="KW-1133">Transmembrane helix</keyword>